<sequence>MRKLLTVAAGAAALLLAAGTPVLAQNGPAAAAEATQDAELNAFFEQAFQARIALSPQQMTSLGLKTDYDKLDDVSAAAADRALALQETQLAEMRGRFNPDRLSAQARLSYRLFEYGVEQARRGARWRDWGFQFAANGNPTTGLPVFMINNHRVGSVEDAEAYVSRLTEVERYMGQVVETLNARADAGVISPRFVFEPSVAATLAVITGAPFDDGPDNPVWADFQRKVAALDAPEAEKARLIAAGRDALTGPFRRGYEQVLTALDAVAERADSDAGVWRLPDGEAYYDARLRLSTTTDLTADQIHEIGLAEVARIQAEMEAIKTEVGFDGTLQEFFTFVKTDPRFQYPNTAEGREQYLADARAFVAQVMAVGPRWFRDLPEAPLEVRAVEPWREATASIAFYNSPAPDGSRPGIYYVNLSDMTQVLKPQIEGISYHEGAPGHHFQIAYAQEMENLPRFRRFGGYGAYAEGWGLYAERLGREMGFYQDPYSNFGRLSTELWRAVRLVTDTGLHAKRWSREDAIEYFRANSLLSERDIVKEVERYITNPGQATSYKIGELKIMELRDRARAELGDRFDIRDFHAVVLGSGSMPLDVLEDVVNAWIASGGGDPTAS</sequence>
<dbReference type="InterPro" id="IPR010281">
    <property type="entry name" value="DUF885"/>
</dbReference>
<feature type="signal peptide" evidence="1">
    <location>
        <begin position="1"/>
        <end position="24"/>
    </location>
</feature>
<protein>
    <submittedName>
        <fullName evidence="2">DUF885 family protein</fullName>
    </submittedName>
</protein>
<proteinExistence type="predicted"/>
<feature type="chain" id="PRO_5046476749" evidence="1">
    <location>
        <begin position="25"/>
        <end position="612"/>
    </location>
</feature>
<dbReference type="Proteomes" id="UP001589906">
    <property type="component" value="Unassembled WGS sequence"/>
</dbReference>
<organism evidence="2 3">
    <name type="scientific">Brevundimonas balnearis</name>
    <dbReference type="NCBI Taxonomy" id="1572858"/>
    <lineage>
        <taxon>Bacteria</taxon>
        <taxon>Pseudomonadati</taxon>
        <taxon>Pseudomonadota</taxon>
        <taxon>Alphaproteobacteria</taxon>
        <taxon>Caulobacterales</taxon>
        <taxon>Caulobacteraceae</taxon>
        <taxon>Brevundimonas</taxon>
    </lineage>
</organism>
<evidence type="ECO:0000256" key="1">
    <source>
        <dbReference type="SAM" id="SignalP"/>
    </source>
</evidence>
<dbReference type="PANTHER" id="PTHR33361">
    <property type="entry name" value="GLR0591 PROTEIN"/>
    <property type="match status" value="1"/>
</dbReference>
<evidence type="ECO:0000313" key="2">
    <source>
        <dbReference type="EMBL" id="MFC0633720.1"/>
    </source>
</evidence>
<comment type="caution">
    <text evidence="2">The sequence shown here is derived from an EMBL/GenBank/DDBJ whole genome shotgun (WGS) entry which is preliminary data.</text>
</comment>
<dbReference type="EMBL" id="JBHLSW010000005">
    <property type="protein sequence ID" value="MFC0633720.1"/>
    <property type="molecule type" value="Genomic_DNA"/>
</dbReference>
<name>A0ABV6R283_9CAUL</name>
<reference evidence="2 3" key="1">
    <citation type="submission" date="2024-09" db="EMBL/GenBank/DDBJ databases">
        <authorList>
            <person name="Sun Q."/>
            <person name="Mori K."/>
        </authorList>
    </citation>
    <scope>NUCLEOTIDE SEQUENCE [LARGE SCALE GENOMIC DNA]</scope>
    <source>
        <strain evidence="2 3">NCAIM B.02621</strain>
    </source>
</reference>
<accession>A0ABV6R283</accession>
<evidence type="ECO:0000313" key="3">
    <source>
        <dbReference type="Proteomes" id="UP001589906"/>
    </source>
</evidence>
<keyword evidence="1" id="KW-0732">Signal</keyword>
<dbReference type="Pfam" id="PF05960">
    <property type="entry name" value="DUF885"/>
    <property type="match status" value="1"/>
</dbReference>
<dbReference type="PANTHER" id="PTHR33361:SF16">
    <property type="entry name" value="DUF885 DOMAIN-CONTAINING PROTEIN"/>
    <property type="match status" value="1"/>
</dbReference>
<gene>
    <name evidence="2" type="ORF">ACFFGE_07490</name>
</gene>
<dbReference type="RefSeq" id="WP_376835690.1">
    <property type="nucleotide sequence ID" value="NZ_JBHLSW010000005.1"/>
</dbReference>
<keyword evidence="3" id="KW-1185">Reference proteome</keyword>